<dbReference type="Proteomes" id="UP000509448">
    <property type="component" value="Chromosome"/>
</dbReference>
<sequence length="290" mass="29846">MAGPDLLVVSDCVMDIYLRVGAFPVHAGAVEASPEAVASPGGSCYLAAAASKFGARVEVVDVVGDDPLGSQLMSEMESMGVSMRRVRRSGSTGLVAVLEDGRGRSSFIGSWGSGSQLSRGDVERAVDDGPRVVYLSGYSLLGSPRREAVESIPELAREVGAVVAVDPGPLSGSSGALVRSAGIVLLNEEELQRSASDVAPDALLVVKMGPRGSRAHSGQLRVESPAIRVENVVSAVGAGEVFDGVLIARLLSGSELREALDFANAAAGLKLRGRGLGSIPDPREVEEVLG</sequence>
<dbReference type="OrthoDB" id="26949at2157"/>
<dbReference type="InterPro" id="IPR011611">
    <property type="entry name" value="PfkB_dom"/>
</dbReference>
<dbReference type="PANTHER" id="PTHR10584">
    <property type="entry name" value="SUGAR KINASE"/>
    <property type="match status" value="1"/>
</dbReference>
<dbReference type="KEGG" id="ccai:NAS2_0710"/>
<feature type="domain" description="Carbohydrate kinase PfkB" evidence="4">
    <location>
        <begin position="5"/>
        <end position="278"/>
    </location>
</feature>
<keyword evidence="6" id="KW-1185">Reference proteome</keyword>
<accession>A0A4P2VC26</accession>
<evidence type="ECO:0000259" key="4">
    <source>
        <dbReference type="Pfam" id="PF00294"/>
    </source>
</evidence>
<evidence type="ECO:0000256" key="3">
    <source>
        <dbReference type="ARBA" id="ARBA00022777"/>
    </source>
</evidence>
<protein>
    <submittedName>
        <fullName evidence="5">Ribokinase</fullName>
        <ecNumber evidence="5">2.7.1.15</ecNumber>
    </submittedName>
</protein>
<dbReference type="GeneID" id="55584525"/>
<evidence type="ECO:0000313" key="5">
    <source>
        <dbReference type="EMBL" id="BBE42099.1"/>
    </source>
</evidence>
<dbReference type="PANTHER" id="PTHR10584:SF166">
    <property type="entry name" value="RIBOKINASE"/>
    <property type="match status" value="1"/>
</dbReference>
<evidence type="ECO:0000256" key="1">
    <source>
        <dbReference type="ARBA" id="ARBA00010688"/>
    </source>
</evidence>
<dbReference type="InterPro" id="IPR029056">
    <property type="entry name" value="Ribokinase-like"/>
</dbReference>
<dbReference type="EC" id="2.7.1.15" evidence="5"/>
<dbReference type="EMBL" id="AP018732">
    <property type="protein sequence ID" value="BBE42099.1"/>
    <property type="molecule type" value="Genomic_DNA"/>
</dbReference>
<organism evidence="5 6">
    <name type="scientific">Conexivisphaera calida</name>
    <dbReference type="NCBI Taxonomy" id="1874277"/>
    <lineage>
        <taxon>Archaea</taxon>
        <taxon>Nitrososphaerota</taxon>
        <taxon>Conexivisphaeria</taxon>
        <taxon>Conexivisphaerales</taxon>
        <taxon>Conexivisphaeraceae</taxon>
        <taxon>Conexivisphaera</taxon>
    </lineage>
</organism>
<reference evidence="5 6" key="1">
    <citation type="journal article" date="2019" name="ISME J.">
        <title>Isolation and characterization of a thermophilic sulfur- and iron-reducing thaumarchaeote from a terrestrial acidic hot spring.</title>
        <authorList>
            <person name="Kato S."/>
            <person name="Itoh T."/>
            <person name="Yuki M."/>
            <person name="Nagamori M."/>
            <person name="Ohnishi M."/>
            <person name="Uematsu K."/>
            <person name="Suzuki K."/>
            <person name="Takashina T."/>
            <person name="Ohkuma M."/>
        </authorList>
    </citation>
    <scope>NUCLEOTIDE SEQUENCE [LARGE SCALE GENOMIC DNA]</scope>
    <source>
        <strain evidence="5 6">NAS-02</strain>
    </source>
</reference>
<evidence type="ECO:0000313" key="6">
    <source>
        <dbReference type="Proteomes" id="UP000509448"/>
    </source>
</evidence>
<proteinExistence type="inferred from homology"/>
<keyword evidence="2 5" id="KW-0808">Transferase</keyword>
<dbReference type="Pfam" id="PF00294">
    <property type="entry name" value="PfkB"/>
    <property type="match status" value="1"/>
</dbReference>
<name>A0A4P2VC26_9ARCH</name>
<dbReference type="SUPFAM" id="SSF53613">
    <property type="entry name" value="Ribokinase-like"/>
    <property type="match status" value="1"/>
</dbReference>
<gene>
    <name evidence="5" type="ORF">NAS2_0710</name>
</gene>
<keyword evidence="3 5" id="KW-0418">Kinase</keyword>
<dbReference type="AlphaFoldDB" id="A0A4P2VC26"/>
<dbReference type="GO" id="GO:0004747">
    <property type="term" value="F:ribokinase activity"/>
    <property type="evidence" value="ECO:0007669"/>
    <property type="project" value="UniProtKB-EC"/>
</dbReference>
<dbReference type="Gene3D" id="3.40.1190.20">
    <property type="match status" value="1"/>
</dbReference>
<dbReference type="RefSeq" id="WP_174448371.1">
    <property type="nucleotide sequence ID" value="NZ_AP018732.1"/>
</dbReference>
<comment type="similarity">
    <text evidence="1">Belongs to the carbohydrate kinase PfkB family.</text>
</comment>
<evidence type="ECO:0000256" key="2">
    <source>
        <dbReference type="ARBA" id="ARBA00022679"/>
    </source>
</evidence>